<feature type="transmembrane region" description="Helical" evidence="8">
    <location>
        <begin position="498"/>
        <end position="523"/>
    </location>
</feature>
<evidence type="ECO:0000256" key="2">
    <source>
        <dbReference type="ARBA" id="ARBA00022448"/>
    </source>
</evidence>
<feature type="transmembrane region" description="Helical" evidence="8">
    <location>
        <begin position="27"/>
        <end position="49"/>
    </location>
</feature>
<feature type="transmembrane region" description="Helical" evidence="8">
    <location>
        <begin position="120"/>
        <end position="142"/>
    </location>
</feature>
<proteinExistence type="inferred from homology"/>
<evidence type="ECO:0000256" key="4">
    <source>
        <dbReference type="ARBA" id="ARBA00022519"/>
    </source>
</evidence>
<evidence type="ECO:0000256" key="8">
    <source>
        <dbReference type="RuleBase" id="RU363032"/>
    </source>
</evidence>
<sequence length="571" mass="61250">MTVTVERPSDESVQAARWQRRDKATKAVVLTALVLGIGILLYPVVMALAGSVLAGAPGSDDVAFSLQGWRAAYADERTYQAWSDSLQIGGATMAIAASLGTLLAWLVSRTNTPGRELFRTALMLPLFIPTVLIGLAWTIGVGSVKRLTENVPVLSSVIPESYSFTGVIVTLSIVVVPLVYLLMLPAFDAMDSTLEDAAAANGIPPWRTALKITVPLAAPAFISAAILAGVRVLETLDIPLMIGRPAGVEVFATRMYQTLFNAPVPNYGKATALGVSLAAVAAVLVLLGGVYVNRRSFVTVAGKGAASRLVNLGRWRFLAAGVCWLYLTIGSIVPVAIVVYGSFEGYVGIWDGSLTLEHWQTAFEDEVFWRSIGNTLLLAFLGAVIMTLLGASAAYGIVRSQSRMRFVLEGLTWVPWAIPGVLLALGTLWGYSFVGGLYGTRWLLLVAYVTIYTPLAVRQFSSAFLQLDPALEYAGWVSGSSKLVTFWRLIRPLLLQTTLASLLLSFVLCVREVSLSAFLVSPGNEVLGVRTLESWTRGGASEAAVYGVCMLLISGVALAVYGLLSRRTRRF</sequence>
<gene>
    <name evidence="10" type="ORF">GA0070613_6416</name>
</gene>
<accession>A0A1C5K687</accession>
<protein>
    <submittedName>
        <fullName evidence="10">Iron(III) transport system permease protein</fullName>
    </submittedName>
</protein>
<keyword evidence="5 8" id="KW-0812">Transmembrane</keyword>
<feature type="transmembrane region" description="Helical" evidence="8">
    <location>
        <begin position="270"/>
        <end position="292"/>
    </location>
</feature>
<feature type="transmembrane region" description="Helical" evidence="8">
    <location>
        <begin position="88"/>
        <end position="108"/>
    </location>
</feature>
<feature type="transmembrane region" description="Helical" evidence="8">
    <location>
        <begin position="410"/>
        <end position="432"/>
    </location>
</feature>
<keyword evidence="3" id="KW-1003">Cell membrane</keyword>
<dbReference type="GO" id="GO:0055085">
    <property type="term" value="P:transmembrane transport"/>
    <property type="evidence" value="ECO:0007669"/>
    <property type="project" value="InterPro"/>
</dbReference>
<comment type="similarity">
    <text evidence="8">Belongs to the binding-protein-dependent transport system permease family.</text>
</comment>
<keyword evidence="11" id="KW-1185">Reference proteome</keyword>
<dbReference type="Gene3D" id="1.10.3720.10">
    <property type="entry name" value="MetI-like"/>
    <property type="match status" value="2"/>
</dbReference>
<dbReference type="PANTHER" id="PTHR43357">
    <property type="entry name" value="INNER MEMBRANE ABC TRANSPORTER PERMEASE PROTEIN YDCV"/>
    <property type="match status" value="1"/>
</dbReference>
<reference evidence="11" key="1">
    <citation type="submission" date="2016-06" db="EMBL/GenBank/DDBJ databases">
        <authorList>
            <person name="Varghese N."/>
            <person name="Submissions Spin"/>
        </authorList>
    </citation>
    <scope>NUCLEOTIDE SEQUENCE [LARGE SCALE GENOMIC DNA]</scope>
    <source>
        <strain evidence="11">DSM 43819</strain>
    </source>
</reference>
<dbReference type="InterPro" id="IPR035906">
    <property type="entry name" value="MetI-like_sf"/>
</dbReference>
<dbReference type="CDD" id="cd06261">
    <property type="entry name" value="TM_PBP2"/>
    <property type="match status" value="2"/>
</dbReference>
<feature type="domain" description="ABC transmembrane type-1" evidence="9">
    <location>
        <begin position="82"/>
        <end position="288"/>
    </location>
</feature>
<name>A0A1C5K687_9ACTN</name>
<evidence type="ECO:0000256" key="3">
    <source>
        <dbReference type="ARBA" id="ARBA00022475"/>
    </source>
</evidence>
<organism evidence="10 11">
    <name type="scientific">Micromonospora inositola</name>
    <dbReference type="NCBI Taxonomy" id="47865"/>
    <lineage>
        <taxon>Bacteria</taxon>
        <taxon>Bacillati</taxon>
        <taxon>Actinomycetota</taxon>
        <taxon>Actinomycetes</taxon>
        <taxon>Micromonosporales</taxon>
        <taxon>Micromonosporaceae</taxon>
        <taxon>Micromonospora</taxon>
    </lineage>
</organism>
<dbReference type="PANTHER" id="PTHR43357:SF4">
    <property type="entry name" value="INNER MEMBRANE ABC TRANSPORTER PERMEASE PROTEIN YDCV"/>
    <property type="match status" value="1"/>
</dbReference>
<feature type="transmembrane region" description="Helical" evidence="8">
    <location>
        <begin position="208"/>
        <end position="230"/>
    </location>
</feature>
<evidence type="ECO:0000256" key="1">
    <source>
        <dbReference type="ARBA" id="ARBA00004429"/>
    </source>
</evidence>
<comment type="subcellular location">
    <subcellularLocation>
        <location evidence="1">Cell inner membrane</location>
        <topology evidence="1">Multi-pass membrane protein</topology>
    </subcellularLocation>
    <subcellularLocation>
        <location evidence="8">Cell membrane</location>
        <topology evidence="8">Multi-pass membrane protein</topology>
    </subcellularLocation>
</comment>
<feature type="domain" description="ABC transmembrane type-1" evidence="9">
    <location>
        <begin position="372"/>
        <end position="561"/>
    </location>
</feature>
<dbReference type="EMBL" id="LT607754">
    <property type="protein sequence ID" value="SCG77946.1"/>
    <property type="molecule type" value="Genomic_DNA"/>
</dbReference>
<feature type="transmembrane region" description="Helical" evidence="8">
    <location>
        <begin position="317"/>
        <end position="343"/>
    </location>
</feature>
<keyword evidence="6 8" id="KW-1133">Transmembrane helix</keyword>
<dbReference type="AlphaFoldDB" id="A0A1C5K687"/>
<dbReference type="RefSeq" id="WP_089015590.1">
    <property type="nucleotide sequence ID" value="NZ_LT607754.1"/>
</dbReference>
<feature type="transmembrane region" description="Helical" evidence="8">
    <location>
        <begin position="376"/>
        <end position="398"/>
    </location>
</feature>
<feature type="transmembrane region" description="Helical" evidence="8">
    <location>
        <begin position="162"/>
        <end position="187"/>
    </location>
</feature>
<dbReference type="PROSITE" id="PS50928">
    <property type="entry name" value="ABC_TM1"/>
    <property type="match status" value="2"/>
</dbReference>
<dbReference type="GO" id="GO:0005886">
    <property type="term" value="C:plasma membrane"/>
    <property type="evidence" value="ECO:0007669"/>
    <property type="project" value="UniProtKB-SubCell"/>
</dbReference>
<evidence type="ECO:0000313" key="11">
    <source>
        <dbReference type="Proteomes" id="UP000198221"/>
    </source>
</evidence>
<evidence type="ECO:0000313" key="10">
    <source>
        <dbReference type="EMBL" id="SCG77946.1"/>
    </source>
</evidence>
<dbReference type="Pfam" id="PF00528">
    <property type="entry name" value="BPD_transp_1"/>
    <property type="match status" value="2"/>
</dbReference>
<keyword evidence="4" id="KW-0997">Cell inner membrane</keyword>
<feature type="transmembrane region" description="Helical" evidence="8">
    <location>
        <begin position="543"/>
        <end position="564"/>
    </location>
</feature>
<dbReference type="Proteomes" id="UP000198221">
    <property type="component" value="Chromosome I"/>
</dbReference>
<keyword evidence="7 8" id="KW-0472">Membrane</keyword>
<evidence type="ECO:0000259" key="9">
    <source>
        <dbReference type="PROSITE" id="PS50928"/>
    </source>
</evidence>
<dbReference type="SUPFAM" id="SSF161098">
    <property type="entry name" value="MetI-like"/>
    <property type="match status" value="2"/>
</dbReference>
<evidence type="ECO:0000256" key="6">
    <source>
        <dbReference type="ARBA" id="ARBA00022989"/>
    </source>
</evidence>
<evidence type="ECO:0000256" key="7">
    <source>
        <dbReference type="ARBA" id="ARBA00023136"/>
    </source>
</evidence>
<feature type="transmembrane region" description="Helical" evidence="8">
    <location>
        <begin position="438"/>
        <end position="457"/>
    </location>
</feature>
<keyword evidence="2 8" id="KW-0813">Transport</keyword>
<evidence type="ECO:0000256" key="5">
    <source>
        <dbReference type="ARBA" id="ARBA00022692"/>
    </source>
</evidence>
<dbReference type="OrthoDB" id="5100908at2"/>
<dbReference type="InterPro" id="IPR000515">
    <property type="entry name" value="MetI-like"/>
</dbReference>